<dbReference type="SUPFAM" id="SSF49899">
    <property type="entry name" value="Concanavalin A-like lectins/glucanases"/>
    <property type="match status" value="1"/>
</dbReference>
<evidence type="ECO:0000256" key="1">
    <source>
        <dbReference type="ARBA" id="ARBA00006865"/>
    </source>
</evidence>
<keyword evidence="2" id="KW-0732">Signal</keyword>
<evidence type="ECO:0000259" key="3">
    <source>
        <dbReference type="PROSITE" id="PS51762"/>
    </source>
</evidence>
<dbReference type="PANTHER" id="PTHR10963">
    <property type="entry name" value="GLYCOSYL HYDROLASE-RELATED"/>
    <property type="match status" value="1"/>
</dbReference>
<protein>
    <submittedName>
        <fullName evidence="4">Family 16 glycosylhydrolase</fullName>
    </submittedName>
</protein>
<sequence>MKIKQATLFVPAIVAASSLLLACGNNKADSESQATGNSEVLAGQLFETQSTASSIDSVVWAVNVGGPEYNGNDGIVYQADVAGIGGAKAEIAEVLGSQDPQLFKSYRHGELTIQQPMANGLYDVTFKFAEPHDIEPLGRVFDVLVEGQVVIANLAVRNERDGNDKSALVRTVTNVEVTDGVLNLDFEASVGEAILNGLVVRKKQPVEQGWQLLWADEFDYQGAPDPTKWGYDIWPAGKVNAELQAYTNRLQNARVEQGHLIIEAHKETYDNAEYTSARIHAHGKGDFKYGRAEIRAKLPAGQGSWPAIWMLPSDPFTYATTCQSDADWQGSDQCDAWPNSGEIDIMEHVGYDMNRVHGTVHNKAYYWVNWEQRKGAVEGKDVSEAFHVYAMEWTPERIDIYFDDTLYFSYMNEHSGWQAWPFDHPFYLILNIAVGGAWGSAGGPVDDRIFPLQMSVDYVRVYQRAEQQ</sequence>
<gene>
    <name evidence="4" type="ORF">K0504_16260</name>
</gene>
<dbReference type="Gene3D" id="2.60.120.200">
    <property type="match status" value="1"/>
</dbReference>
<proteinExistence type="inferred from homology"/>
<dbReference type="InterPro" id="IPR050546">
    <property type="entry name" value="Glycosyl_Hydrlase_16"/>
</dbReference>
<dbReference type="InterPro" id="IPR008979">
    <property type="entry name" value="Galactose-bd-like_sf"/>
</dbReference>
<keyword evidence="5" id="KW-1185">Reference proteome</keyword>
<evidence type="ECO:0000313" key="4">
    <source>
        <dbReference type="EMBL" id="MBW8192593.1"/>
    </source>
</evidence>
<organism evidence="4 5">
    <name type="scientific">Neiella holothuriorum</name>
    <dbReference type="NCBI Taxonomy" id="2870530"/>
    <lineage>
        <taxon>Bacteria</taxon>
        <taxon>Pseudomonadati</taxon>
        <taxon>Pseudomonadota</taxon>
        <taxon>Gammaproteobacteria</taxon>
        <taxon>Alteromonadales</taxon>
        <taxon>Echinimonadaceae</taxon>
        <taxon>Neiella</taxon>
    </lineage>
</organism>
<dbReference type="InterPro" id="IPR013320">
    <property type="entry name" value="ConA-like_dom_sf"/>
</dbReference>
<dbReference type="EMBL" id="JAHZSS010000025">
    <property type="protein sequence ID" value="MBW8192593.1"/>
    <property type="molecule type" value="Genomic_DNA"/>
</dbReference>
<comment type="similarity">
    <text evidence="1">Belongs to the glycosyl hydrolase 16 family.</text>
</comment>
<comment type="caution">
    <text evidence="4">The sequence shown here is derived from an EMBL/GenBank/DDBJ whole genome shotgun (WGS) entry which is preliminary data.</text>
</comment>
<dbReference type="CDD" id="cd08023">
    <property type="entry name" value="GH16_laminarinase_like"/>
    <property type="match status" value="1"/>
</dbReference>
<dbReference type="RefSeq" id="WP_220105214.1">
    <property type="nucleotide sequence ID" value="NZ_JAHZSS010000025.1"/>
</dbReference>
<dbReference type="PROSITE" id="PS51257">
    <property type="entry name" value="PROKAR_LIPOPROTEIN"/>
    <property type="match status" value="1"/>
</dbReference>
<name>A0ABS7EL30_9GAMM</name>
<dbReference type="Pfam" id="PF11721">
    <property type="entry name" value="Malectin"/>
    <property type="match status" value="1"/>
</dbReference>
<dbReference type="InterPro" id="IPR000757">
    <property type="entry name" value="Beta-glucanase-like"/>
</dbReference>
<feature type="domain" description="GH16" evidence="3">
    <location>
        <begin position="218"/>
        <end position="467"/>
    </location>
</feature>
<feature type="signal peptide" evidence="2">
    <location>
        <begin position="1"/>
        <end position="22"/>
    </location>
</feature>
<feature type="chain" id="PRO_5045565693" evidence="2">
    <location>
        <begin position="23"/>
        <end position="468"/>
    </location>
</feature>
<dbReference type="PANTHER" id="PTHR10963:SF55">
    <property type="entry name" value="GLYCOSIDE HYDROLASE FAMILY 16 PROTEIN"/>
    <property type="match status" value="1"/>
</dbReference>
<reference evidence="4" key="1">
    <citation type="submission" date="2021-07" db="EMBL/GenBank/DDBJ databases">
        <title>Neiella marina sp. nov., isolated from the intestinal content of sea cucumber Apostichopus japonicus.</title>
        <authorList>
            <person name="Bai X."/>
        </authorList>
    </citation>
    <scope>NUCLEOTIDE SEQUENCE</scope>
    <source>
        <strain evidence="4">126</strain>
    </source>
</reference>
<evidence type="ECO:0000313" key="5">
    <source>
        <dbReference type="Proteomes" id="UP001166251"/>
    </source>
</evidence>
<dbReference type="PROSITE" id="PS51762">
    <property type="entry name" value="GH16_2"/>
    <property type="match status" value="1"/>
</dbReference>
<dbReference type="Pfam" id="PF00722">
    <property type="entry name" value="Glyco_hydro_16"/>
    <property type="match status" value="1"/>
</dbReference>
<dbReference type="Proteomes" id="UP001166251">
    <property type="component" value="Unassembled WGS sequence"/>
</dbReference>
<dbReference type="Gene3D" id="2.60.120.430">
    <property type="entry name" value="Galactose-binding lectin"/>
    <property type="match status" value="1"/>
</dbReference>
<dbReference type="InterPro" id="IPR021720">
    <property type="entry name" value="Malectin_dom"/>
</dbReference>
<evidence type="ECO:0000256" key="2">
    <source>
        <dbReference type="SAM" id="SignalP"/>
    </source>
</evidence>
<accession>A0ABS7EL30</accession>
<dbReference type="SUPFAM" id="SSF49785">
    <property type="entry name" value="Galactose-binding domain-like"/>
    <property type="match status" value="1"/>
</dbReference>